<gene>
    <name evidence="8" type="ORF">JMN32_04880</name>
</gene>
<evidence type="ECO:0000256" key="3">
    <source>
        <dbReference type="ARBA" id="ARBA00022806"/>
    </source>
</evidence>
<keyword evidence="2" id="KW-0378">Hydrolase</keyword>
<dbReference type="RefSeq" id="WP_202855171.1">
    <property type="nucleotide sequence ID" value="NZ_JAEUGD010000016.1"/>
</dbReference>
<dbReference type="CDD" id="cd12252">
    <property type="entry name" value="RRM_DbpA"/>
    <property type="match status" value="1"/>
</dbReference>
<dbReference type="PANTHER" id="PTHR47959:SF1">
    <property type="entry name" value="ATP-DEPENDENT RNA HELICASE DBPA"/>
    <property type="match status" value="1"/>
</dbReference>
<evidence type="ECO:0000256" key="4">
    <source>
        <dbReference type="ARBA" id="ARBA00022840"/>
    </source>
</evidence>
<dbReference type="InterPro" id="IPR001650">
    <property type="entry name" value="Helicase_C-like"/>
</dbReference>
<dbReference type="SUPFAM" id="SSF52540">
    <property type="entry name" value="P-loop containing nucleoside triphosphate hydrolases"/>
    <property type="match status" value="1"/>
</dbReference>
<dbReference type="InterPro" id="IPR014001">
    <property type="entry name" value="Helicase_ATP-bd"/>
</dbReference>
<dbReference type="GO" id="GO:0003724">
    <property type="term" value="F:RNA helicase activity"/>
    <property type="evidence" value="ECO:0007669"/>
    <property type="project" value="TreeGrafter"/>
</dbReference>
<dbReference type="InterPro" id="IPR027417">
    <property type="entry name" value="P-loop_NTPase"/>
</dbReference>
<feature type="domain" description="Helicase C-terminal" evidence="7">
    <location>
        <begin position="220"/>
        <end position="367"/>
    </location>
</feature>
<dbReference type="Gene3D" id="3.40.50.300">
    <property type="entry name" value="P-loop containing nucleotide triphosphate hydrolases"/>
    <property type="match status" value="2"/>
</dbReference>
<keyword evidence="3 8" id="KW-0347">Helicase</keyword>
<sequence>MKINNTDIEKFLTPLNIDKLNSIQQASLEQYTSEKDMMLLAPTGTGKTLAFLLPVLGQVRPNLDKVQVLILVPSRELSIQLEQVFKAMSTGFKINCCYGGHSFKTEKNNLQHPPSVLVGTPGRIADHLNRRSFETDSIHTIILDEFDKSLELGFEEDMESIIRRIPHLKSRILTSATEMKKIPGFVKFSDPVLINHLSQHPAPKIELVHLPTDSASKLETLFQLICHIGAQPMLVFCNHREAVDRISDLLFERGIIHEIFHGGMDQEERERALLKFRNGSHYLLVTTDLAARGLDIPQIRHIIHYQLPSKEDAFIHRNGRTARMNACGTAYLITTENDEIPAYIHKDVPEMPLTADAPIPDEPEWETLFISAGKKSKINKIDIVGLFLKAGGLQKDDLGLIEVKDQFAYAAVKRNMVKALLPKVNNQKVKKQKLRIQVAK</sequence>
<evidence type="ECO:0000256" key="2">
    <source>
        <dbReference type="ARBA" id="ARBA00022801"/>
    </source>
</evidence>
<evidence type="ECO:0000313" key="8">
    <source>
        <dbReference type="EMBL" id="MBL6445631.1"/>
    </source>
</evidence>
<dbReference type="Gene3D" id="3.30.70.330">
    <property type="match status" value="1"/>
</dbReference>
<dbReference type="GO" id="GO:0016787">
    <property type="term" value="F:hydrolase activity"/>
    <property type="evidence" value="ECO:0007669"/>
    <property type="project" value="UniProtKB-KW"/>
</dbReference>
<dbReference type="InterPro" id="IPR012677">
    <property type="entry name" value="Nucleotide-bd_a/b_plait_sf"/>
</dbReference>
<evidence type="ECO:0000256" key="1">
    <source>
        <dbReference type="ARBA" id="ARBA00022741"/>
    </source>
</evidence>
<dbReference type="SMART" id="SM00487">
    <property type="entry name" value="DEXDc"/>
    <property type="match status" value="1"/>
</dbReference>
<accession>A0A937FZ96</accession>
<dbReference type="PROSITE" id="PS51194">
    <property type="entry name" value="HELICASE_CTER"/>
    <property type="match status" value="1"/>
</dbReference>
<evidence type="ECO:0000256" key="5">
    <source>
        <dbReference type="ARBA" id="ARBA00038437"/>
    </source>
</evidence>
<protein>
    <submittedName>
        <fullName evidence="8">DEAD/DEAH box helicase</fullName>
    </submittedName>
</protein>
<comment type="caution">
    <text evidence="8">The sequence shown here is derived from an EMBL/GenBank/DDBJ whole genome shotgun (WGS) entry which is preliminary data.</text>
</comment>
<keyword evidence="9" id="KW-1185">Reference proteome</keyword>
<dbReference type="PROSITE" id="PS51192">
    <property type="entry name" value="HELICASE_ATP_BIND_1"/>
    <property type="match status" value="1"/>
</dbReference>
<name>A0A937FZ96_9BACT</name>
<evidence type="ECO:0000259" key="7">
    <source>
        <dbReference type="PROSITE" id="PS51194"/>
    </source>
</evidence>
<dbReference type="GO" id="GO:0003676">
    <property type="term" value="F:nucleic acid binding"/>
    <property type="evidence" value="ECO:0007669"/>
    <property type="project" value="InterPro"/>
</dbReference>
<evidence type="ECO:0000313" key="9">
    <source>
        <dbReference type="Proteomes" id="UP000614216"/>
    </source>
</evidence>
<dbReference type="Pfam" id="PF00270">
    <property type="entry name" value="DEAD"/>
    <property type="match status" value="1"/>
</dbReference>
<dbReference type="GO" id="GO:0005829">
    <property type="term" value="C:cytosol"/>
    <property type="evidence" value="ECO:0007669"/>
    <property type="project" value="TreeGrafter"/>
</dbReference>
<reference evidence="8" key="1">
    <citation type="submission" date="2021-01" db="EMBL/GenBank/DDBJ databases">
        <title>Fulvivirga kasyanovii gen. nov., sp nov., a novel member of the phylum Bacteroidetes isolated from seawater in a mussel farm.</title>
        <authorList>
            <person name="Zhao L.-H."/>
            <person name="Wang Z.-J."/>
        </authorList>
    </citation>
    <scope>NUCLEOTIDE SEQUENCE</scope>
    <source>
        <strain evidence="8">29W222</strain>
    </source>
</reference>
<proteinExistence type="inferred from homology"/>
<evidence type="ECO:0000259" key="6">
    <source>
        <dbReference type="PROSITE" id="PS51192"/>
    </source>
</evidence>
<dbReference type="PANTHER" id="PTHR47959">
    <property type="entry name" value="ATP-DEPENDENT RNA HELICASE RHLE-RELATED"/>
    <property type="match status" value="1"/>
</dbReference>
<dbReference type="AlphaFoldDB" id="A0A937FZ96"/>
<dbReference type="CDD" id="cd00268">
    <property type="entry name" value="DEADc"/>
    <property type="match status" value="1"/>
</dbReference>
<feature type="domain" description="Helicase ATP-binding" evidence="6">
    <location>
        <begin position="28"/>
        <end position="196"/>
    </location>
</feature>
<dbReference type="EMBL" id="JAEUGD010000016">
    <property type="protein sequence ID" value="MBL6445631.1"/>
    <property type="molecule type" value="Genomic_DNA"/>
</dbReference>
<dbReference type="Pfam" id="PF03880">
    <property type="entry name" value="DbpA"/>
    <property type="match status" value="1"/>
</dbReference>
<dbReference type="Proteomes" id="UP000614216">
    <property type="component" value="Unassembled WGS sequence"/>
</dbReference>
<dbReference type="SMART" id="SM00490">
    <property type="entry name" value="HELICc"/>
    <property type="match status" value="1"/>
</dbReference>
<organism evidence="8 9">
    <name type="scientific">Fulvivirga marina</name>
    <dbReference type="NCBI Taxonomy" id="2494733"/>
    <lineage>
        <taxon>Bacteria</taxon>
        <taxon>Pseudomonadati</taxon>
        <taxon>Bacteroidota</taxon>
        <taxon>Cytophagia</taxon>
        <taxon>Cytophagales</taxon>
        <taxon>Fulvivirgaceae</taxon>
        <taxon>Fulvivirga</taxon>
    </lineage>
</organism>
<dbReference type="InterPro" id="IPR050079">
    <property type="entry name" value="DEAD_box_RNA_helicase"/>
</dbReference>
<dbReference type="InterPro" id="IPR011545">
    <property type="entry name" value="DEAD/DEAH_box_helicase_dom"/>
</dbReference>
<keyword evidence="1" id="KW-0547">Nucleotide-binding</keyword>
<dbReference type="Pfam" id="PF00271">
    <property type="entry name" value="Helicase_C"/>
    <property type="match status" value="1"/>
</dbReference>
<dbReference type="InterPro" id="IPR005580">
    <property type="entry name" value="DbpA/CsdA_RNA-bd_dom"/>
</dbReference>
<dbReference type="CDD" id="cd18787">
    <property type="entry name" value="SF2_C_DEAD"/>
    <property type="match status" value="1"/>
</dbReference>
<dbReference type="GO" id="GO:0005524">
    <property type="term" value="F:ATP binding"/>
    <property type="evidence" value="ECO:0007669"/>
    <property type="project" value="UniProtKB-KW"/>
</dbReference>
<keyword evidence="4" id="KW-0067">ATP-binding</keyword>
<dbReference type="InterPro" id="IPR044742">
    <property type="entry name" value="DEAD/DEAH_RhlB"/>
</dbReference>
<comment type="similarity">
    <text evidence="5">Belongs to the DEAD box helicase family.</text>
</comment>